<dbReference type="PANTHER" id="PTHR25462:SF296">
    <property type="entry name" value="MEIOTIC P26, ISOFORM F"/>
    <property type="match status" value="1"/>
</dbReference>
<gene>
    <name evidence="8" type="ORF">CHS0354_032136</name>
</gene>
<reference evidence="8" key="2">
    <citation type="journal article" date="2021" name="Genome Biol. Evol.">
        <title>Developing a high-quality reference genome for a parasitic bivalve with doubly uniparental inheritance (Bivalvia: Unionida).</title>
        <authorList>
            <person name="Smith C.H."/>
        </authorList>
    </citation>
    <scope>NUCLEOTIDE SEQUENCE</scope>
    <source>
        <strain evidence="8">CHS0354</strain>
        <tissue evidence="8">Mantle</tissue>
    </source>
</reference>
<dbReference type="Gene3D" id="3.30.40.10">
    <property type="entry name" value="Zinc/RING finger domain, C3HC4 (zinc finger)"/>
    <property type="match status" value="1"/>
</dbReference>
<dbReference type="InterPro" id="IPR001841">
    <property type="entry name" value="Znf_RING"/>
</dbReference>
<dbReference type="AlphaFoldDB" id="A0AAE0WCW5"/>
<dbReference type="EMBL" id="JAEAOA010001908">
    <property type="protein sequence ID" value="KAK3610051.1"/>
    <property type="molecule type" value="Genomic_DNA"/>
</dbReference>
<dbReference type="SUPFAM" id="SSF101898">
    <property type="entry name" value="NHL repeat"/>
    <property type="match status" value="1"/>
</dbReference>
<accession>A0AAE0WCW5</accession>
<evidence type="ECO:0000256" key="3">
    <source>
        <dbReference type="ARBA" id="ARBA00022771"/>
    </source>
</evidence>
<dbReference type="PROSITE" id="PS50089">
    <property type="entry name" value="ZF_RING_2"/>
    <property type="match status" value="1"/>
</dbReference>
<dbReference type="Gene3D" id="2.120.10.30">
    <property type="entry name" value="TolB, C-terminal domain"/>
    <property type="match status" value="1"/>
</dbReference>
<dbReference type="SUPFAM" id="SSF57850">
    <property type="entry name" value="RING/U-box"/>
    <property type="match status" value="1"/>
</dbReference>
<dbReference type="InterPro" id="IPR047153">
    <property type="entry name" value="TRIM45/56/19-like"/>
</dbReference>
<evidence type="ECO:0000313" key="9">
    <source>
        <dbReference type="Proteomes" id="UP001195483"/>
    </source>
</evidence>
<proteinExistence type="predicted"/>
<keyword evidence="1" id="KW-0597">Phosphoprotein</keyword>
<dbReference type="InterPro" id="IPR017907">
    <property type="entry name" value="Znf_RING_CS"/>
</dbReference>
<dbReference type="PROSITE" id="PS50119">
    <property type="entry name" value="ZF_BBOX"/>
    <property type="match status" value="2"/>
</dbReference>
<dbReference type="InterPro" id="IPR027370">
    <property type="entry name" value="Znf-RING_euk"/>
</dbReference>
<reference evidence="8" key="3">
    <citation type="submission" date="2023-05" db="EMBL/GenBank/DDBJ databases">
        <authorList>
            <person name="Smith C.H."/>
        </authorList>
    </citation>
    <scope>NUCLEOTIDE SEQUENCE</scope>
    <source>
        <strain evidence="8">CHS0354</strain>
        <tissue evidence="8">Mantle</tissue>
    </source>
</reference>
<dbReference type="InterPro" id="IPR000315">
    <property type="entry name" value="Znf_B-box"/>
</dbReference>
<dbReference type="PANTHER" id="PTHR25462">
    <property type="entry name" value="BONUS, ISOFORM C-RELATED"/>
    <property type="match status" value="1"/>
</dbReference>
<protein>
    <submittedName>
        <fullName evidence="8">Uncharacterized protein</fullName>
    </submittedName>
</protein>
<dbReference type="Pfam" id="PF13445">
    <property type="entry name" value="zf-RING_UBOX"/>
    <property type="match status" value="1"/>
</dbReference>
<reference evidence="8" key="1">
    <citation type="journal article" date="2021" name="Genome Biol. Evol.">
        <title>A High-Quality Reference Genome for a Parasitic Bivalve with Doubly Uniparental Inheritance (Bivalvia: Unionida).</title>
        <authorList>
            <person name="Smith C.H."/>
        </authorList>
    </citation>
    <scope>NUCLEOTIDE SEQUENCE</scope>
    <source>
        <strain evidence="8">CHS0354</strain>
    </source>
</reference>
<evidence type="ECO:0000259" key="6">
    <source>
        <dbReference type="PROSITE" id="PS50089"/>
    </source>
</evidence>
<dbReference type="InterPro" id="IPR011042">
    <property type="entry name" value="6-blade_b-propeller_TolB-like"/>
</dbReference>
<keyword evidence="4" id="KW-0862">Zinc</keyword>
<comment type="caution">
    <text evidence="8">The sequence shown here is derived from an EMBL/GenBank/DDBJ whole genome shotgun (WGS) entry which is preliminary data.</text>
</comment>
<evidence type="ECO:0000256" key="5">
    <source>
        <dbReference type="PROSITE-ProRule" id="PRU00024"/>
    </source>
</evidence>
<evidence type="ECO:0000256" key="1">
    <source>
        <dbReference type="ARBA" id="ARBA00022553"/>
    </source>
</evidence>
<keyword evidence="9" id="KW-1185">Reference proteome</keyword>
<feature type="domain" description="RING-type" evidence="6">
    <location>
        <begin position="16"/>
        <end position="64"/>
    </location>
</feature>
<dbReference type="Gene3D" id="3.30.160.60">
    <property type="entry name" value="Classic Zinc Finger"/>
    <property type="match status" value="1"/>
</dbReference>
<evidence type="ECO:0000256" key="4">
    <source>
        <dbReference type="ARBA" id="ARBA00022833"/>
    </source>
</evidence>
<organism evidence="8 9">
    <name type="scientific">Potamilus streckersoni</name>
    <dbReference type="NCBI Taxonomy" id="2493646"/>
    <lineage>
        <taxon>Eukaryota</taxon>
        <taxon>Metazoa</taxon>
        <taxon>Spiralia</taxon>
        <taxon>Lophotrochozoa</taxon>
        <taxon>Mollusca</taxon>
        <taxon>Bivalvia</taxon>
        <taxon>Autobranchia</taxon>
        <taxon>Heteroconchia</taxon>
        <taxon>Palaeoheterodonta</taxon>
        <taxon>Unionida</taxon>
        <taxon>Unionoidea</taxon>
        <taxon>Unionidae</taxon>
        <taxon>Ambleminae</taxon>
        <taxon>Lampsilini</taxon>
        <taxon>Potamilus</taxon>
    </lineage>
</organism>
<evidence type="ECO:0000313" key="8">
    <source>
        <dbReference type="EMBL" id="KAK3610051.1"/>
    </source>
</evidence>
<dbReference type="Proteomes" id="UP001195483">
    <property type="component" value="Unassembled WGS sequence"/>
</dbReference>
<evidence type="ECO:0000256" key="2">
    <source>
        <dbReference type="ARBA" id="ARBA00022723"/>
    </source>
</evidence>
<dbReference type="SMART" id="SM00184">
    <property type="entry name" value="RING"/>
    <property type="match status" value="1"/>
</dbReference>
<keyword evidence="3 5" id="KW-0863">Zinc-finger</keyword>
<dbReference type="GO" id="GO:0008270">
    <property type="term" value="F:zinc ion binding"/>
    <property type="evidence" value="ECO:0007669"/>
    <property type="project" value="UniProtKB-KW"/>
</dbReference>
<dbReference type="SMART" id="SM00336">
    <property type="entry name" value="BBOX"/>
    <property type="match status" value="1"/>
</dbReference>
<name>A0AAE0WCW5_9BIVA</name>
<keyword evidence="2" id="KW-0479">Metal-binding</keyword>
<dbReference type="CDD" id="cd19757">
    <property type="entry name" value="Bbox1"/>
    <property type="match status" value="1"/>
</dbReference>
<feature type="domain" description="B box-type" evidence="7">
    <location>
        <begin position="98"/>
        <end position="147"/>
    </location>
</feature>
<sequence>MATASRGSSAMYGQECPICLNVFTSPRQLPCLHCFCEQCLQDCITSKATGSTRFLEEFLCPVCSAVTKVQIKDRKVGECVSLFPYSPFPLVGKSKVDRLCEVCSYSSHRSNNIAKTFCVICEEFMCDDCSLYHKNMKMSKSHQVITTDEWESKSKSSVRYTVGFGCPEHDCEDLKFYCKTHGVACCGTCAYLHHNRCKDVLELKQNLPDLLVETNPLNIMEELQTLEDHLRKFLNINEEEIIIMESKITDISAKIGEIRKKIIAMLDDIEIMVKTEGNRIYKDWVNRKQEQNHQCQSLLNAVQNSNALLETISKHGTDMRKFFVASKTMNQLLFYHEQVREKFGRIEHMKINIKLDKNMKAVLSKDVEMLVKIECHKEVKDFHGKIIMKPLRERSVELSRVIDIDCPSRKNPVYTGIVQLPEGEIMLIDCSNDTCCLYDSSYNFITSHTLPGHPSGICMIGNHGVAIAMPAQKAVQFLLISDRSIRDTGTVTTRYRCYGLDVADKEEIVVSGPCSETSGSRKCYWSLITREGEVKVDHKFDCRWTYEAFVALDTTKYRIYVSVSGGNAVYCFGLNDGEQYFVYVSNDLKFPLCVAVDREDNVYVVGYSSNNIHKLSPDGVTLQIITSGVAERPTGISFNHNRDFFLITNQSQMERQLQHFEYT</sequence>
<dbReference type="PROSITE" id="PS00518">
    <property type="entry name" value="ZF_RING_1"/>
    <property type="match status" value="1"/>
</dbReference>
<dbReference type="InterPro" id="IPR013083">
    <property type="entry name" value="Znf_RING/FYVE/PHD"/>
</dbReference>
<evidence type="ECO:0000259" key="7">
    <source>
        <dbReference type="PROSITE" id="PS50119"/>
    </source>
</evidence>
<feature type="domain" description="B box-type" evidence="7">
    <location>
        <begin position="166"/>
        <end position="203"/>
    </location>
</feature>